<dbReference type="EMBL" id="CABPSN010000002">
    <property type="protein sequence ID" value="VVD86103.1"/>
    <property type="molecule type" value="Genomic_DNA"/>
</dbReference>
<evidence type="ECO:0000313" key="2">
    <source>
        <dbReference type="EMBL" id="VVD86103.1"/>
    </source>
</evidence>
<dbReference type="Proteomes" id="UP000366819">
    <property type="component" value="Unassembled WGS sequence"/>
</dbReference>
<name>A0A5E4TGK3_9BURK</name>
<evidence type="ECO:0000256" key="1">
    <source>
        <dbReference type="SAM" id="Phobius"/>
    </source>
</evidence>
<dbReference type="AlphaFoldDB" id="A0A5E4TGK3"/>
<sequence length="190" mass="20069">MSLYGKIATQLQLLSLMPSIDSDPRPWRARKRMRAGRGRSGWIVWLITALLCVQMWGLQHEIAHARELSGVGQHTSGRSGGLAATNATDIASVANVADDGDTADDADASDAAVAADWSVQSARTTHTSFGTHHHHCHLFEGATLAAAMAVAVLQWAGDASTAHAPLHLNGRSHASAVVLPFDSRAPPVTV</sequence>
<keyword evidence="1" id="KW-0812">Transmembrane</keyword>
<keyword evidence="3" id="KW-1185">Reference proteome</keyword>
<evidence type="ECO:0000313" key="3">
    <source>
        <dbReference type="Proteomes" id="UP000366819"/>
    </source>
</evidence>
<organism evidence="2 3">
    <name type="scientific">Pandoraea aquatica</name>
    <dbReference type="NCBI Taxonomy" id="2508290"/>
    <lineage>
        <taxon>Bacteria</taxon>
        <taxon>Pseudomonadati</taxon>
        <taxon>Pseudomonadota</taxon>
        <taxon>Betaproteobacteria</taxon>
        <taxon>Burkholderiales</taxon>
        <taxon>Burkholderiaceae</taxon>
        <taxon>Pandoraea</taxon>
    </lineage>
</organism>
<gene>
    <name evidence="2" type="ORF">PAQ31011_01379</name>
</gene>
<keyword evidence="1" id="KW-0472">Membrane</keyword>
<keyword evidence="1" id="KW-1133">Transmembrane helix</keyword>
<accession>A0A5E4TGK3</accession>
<proteinExistence type="predicted"/>
<protein>
    <submittedName>
        <fullName evidence="2">Uncharacterized protein</fullName>
    </submittedName>
</protein>
<reference evidence="2 3" key="1">
    <citation type="submission" date="2019-08" db="EMBL/GenBank/DDBJ databases">
        <authorList>
            <person name="Peeters C."/>
        </authorList>
    </citation>
    <scope>NUCLEOTIDE SEQUENCE [LARGE SCALE GENOMIC DNA]</scope>
    <source>
        <strain evidence="2 3">LMG 31011</strain>
    </source>
</reference>
<feature type="transmembrane region" description="Helical" evidence="1">
    <location>
        <begin position="40"/>
        <end position="58"/>
    </location>
</feature>